<dbReference type="InterPro" id="IPR000835">
    <property type="entry name" value="HTH_MarR-typ"/>
</dbReference>
<evidence type="ECO:0000256" key="1">
    <source>
        <dbReference type="ARBA" id="ARBA00023015"/>
    </source>
</evidence>
<keyword evidence="2" id="KW-0238">DNA-binding</keyword>
<feature type="domain" description="HTH marR-type" evidence="4">
    <location>
        <begin position="1"/>
        <end position="92"/>
    </location>
</feature>
<dbReference type="InterPro" id="IPR036390">
    <property type="entry name" value="WH_DNA-bd_sf"/>
</dbReference>
<keyword evidence="1" id="KW-0805">Transcription regulation</keyword>
<protein>
    <submittedName>
        <fullName evidence="5">Transcriptional regulator</fullName>
    </submittedName>
</protein>
<dbReference type="PANTHER" id="PTHR35790:SF4">
    <property type="entry name" value="HTH-TYPE TRANSCRIPTIONAL REGULATOR PCHR"/>
    <property type="match status" value="1"/>
</dbReference>
<dbReference type="Gene3D" id="1.10.10.10">
    <property type="entry name" value="Winged helix-like DNA-binding domain superfamily/Winged helix DNA-binding domain"/>
    <property type="match status" value="1"/>
</dbReference>
<evidence type="ECO:0000259" key="4">
    <source>
        <dbReference type="PROSITE" id="PS50995"/>
    </source>
</evidence>
<sequence>MSLNQLAKVRKISKSAASQMTSKLVSKGIITKSRLENNAKRSALSLTNEELKVFYEHMNQQTYLENELENVINEFSTEELTKITLLMSKIEDVWDNLPWNPANTKG</sequence>
<dbReference type="Proteomes" id="UP000295756">
    <property type="component" value="Chromosome"/>
</dbReference>
<dbReference type="EMBL" id="CP037939">
    <property type="protein sequence ID" value="QBR47545.1"/>
    <property type="molecule type" value="Genomic_DNA"/>
</dbReference>
<dbReference type="PANTHER" id="PTHR35790">
    <property type="entry name" value="HTH-TYPE TRANSCRIPTIONAL REGULATOR PCHR"/>
    <property type="match status" value="1"/>
</dbReference>
<evidence type="ECO:0000256" key="3">
    <source>
        <dbReference type="ARBA" id="ARBA00023163"/>
    </source>
</evidence>
<dbReference type="Pfam" id="PF01047">
    <property type="entry name" value="MarR"/>
    <property type="match status" value="1"/>
</dbReference>
<accession>A0ABX5SN27</accession>
<evidence type="ECO:0000313" key="5">
    <source>
        <dbReference type="EMBL" id="QBR47545.1"/>
    </source>
</evidence>
<keyword evidence="3" id="KW-0804">Transcription</keyword>
<evidence type="ECO:0000256" key="2">
    <source>
        <dbReference type="ARBA" id="ARBA00023125"/>
    </source>
</evidence>
<name>A0ABX5SN27_9LACO</name>
<proteinExistence type="predicted"/>
<dbReference type="SUPFAM" id="SSF46785">
    <property type="entry name" value="Winged helix' DNA-binding domain"/>
    <property type="match status" value="1"/>
</dbReference>
<keyword evidence="6" id="KW-1185">Reference proteome</keyword>
<dbReference type="InterPro" id="IPR052067">
    <property type="entry name" value="Metal_resp_HTH_trans_reg"/>
</dbReference>
<organism evidence="5 6">
    <name type="scientific">Leuconostoc kimchii</name>
    <dbReference type="NCBI Taxonomy" id="136609"/>
    <lineage>
        <taxon>Bacteria</taxon>
        <taxon>Bacillati</taxon>
        <taxon>Bacillota</taxon>
        <taxon>Bacilli</taxon>
        <taxon>Lactobacillales</taxon>
        <taxon>Lactobacillaceae</taxon>
        <taxon>Leuconostoc</taxon>
    </lineage>
</organism>
<gene>
    <name evidence="5" type="ORF">EW139_05180</name>
</gene>
<dbReference type="PROSITE" id="PS50995">
    <property type="entry name" value="HTH_MARR_2"/>
    <property type="match status" value="1"/>
</dbReference>
<dbReference type="InterPro" id="IPR036388">
    <property type="entry name" value="WH-like_DNA-bd_sf"/>
</dbReference>
<evidence type="ECO:0000313" key="6">
    <source>
        <dbReference type="Proteomes" id="UP000295756"/>
    </source>
</evidence>
<reference evidence="5 6" key="1">
    <citation type="submission" date="2019-03" db="EMBL/GenBank/DDBJ databases">
        <title>Complete Genome Sequence of Leuconostoc kimchii strain NKJ218 Isolated from Homemade Kimchi.</title>
        <authorList>
            <person name="Jung J.Y."/>
            <person name="Jin H.M."/>
            <person name="Jung J.-W."/>
            <person name="Lee S.-Y."/>
            <person name="Ryu B.-G."/>
            <person name="Han S.-S."/>
            <person name="Kang H.K."/>
            <person name="Choi H.W."/>
            <person name="Chung E.J."/>
            <person name="Choi K.-M."/>
        </authorList>
    </citation>
    <scope>NUCLEOTIDE SEQUENCE [LARGE SCALE GENOMIC DNA]</scope>
    <source>
        <strain evidence="5 6">NKJ218</strain>
    </source>
</reference>